<feature type="domain" description="BIG2" evidence="2">
    <location>
        <begin position="731"/>
        <end position="813"/>
    </location>
</feature>
<name>A0A3E5A4F2_9FIRM</name>
<dbReference type="Pfam" id="PF02368">
    <property type="entry name" value="Big_2"/>
    <property type="match status" value="1"/>
</dbReference>
<keyword evidence="1" id="KW-0732">Signal</keyword>
<comment type="caution">
    <text evidence="3">The sequence shown here is derived from an EMBL/GenBank/DDBJ whole genome shotgun (WGS) entry which is preliminary data.</text>
</comment>
<organism evidence="3 4">
    <name type="scientific">Blautia obeum</name>
    <dbReference type="NCBI Taxonomy" id="40520"/>
    <lineage>
        <taxon>Bacteria</taxon>
        <taxon>Bacillati</taxon>
        <taxon>Bacillota</taxon>
        <taxon>Clostridia</taxon>
        <taxon>Lachnospirales</taxon>
        <taxon>Lachnospiraceae</taxon>
        <taxon>Blautia</taxon>
    </lineage>
</organism>
<evidence type="ECO:0000256" key="1">
    <source>
        <dbReference type="SAM" id="SignalP"/>
    </source>
</evidence>
<feature type="signal peptide" evidence="1">
    <location>
        <begin position="1"/>
        <end position="25"/>
    </location>
</feature>
<dbReference type="SMART" id="SM00635">
    <property type="entry name" value="BID_2"/>
    <property type="match status" value="2"/>
</dbReference>
<dbReference type="Gene3D" id="2.60.40.1080">
    <property type="match status" value="2"/>
</dbReference>
<feature type="domain" description="BIG2" evidence="2">
    <location>
        <begin position="819"/>
        <end position="898"/>
    </location>
</feature>
<accession>A0A3E5A4F2</accession>
<dbReference type="SUPFAM" id="SSF49373">
    <property type="entry name" value="Invasin/intimin cell-adhesion fragments"/>
    <property type="match status" value="1"/>
</dbReference>
<sequence length="900" mass="97806">MKYKKILSLGLAVLLGTTMPSAIYASEDISIEIETDDYEENIIADAELDGCEKSGEIEQQESVNEDAEIALEVNDDTSEINSVGDGDTAVDFSSEEVATEDVGDEVVIPEIKTCNNTSRVTSGTSKTEITRGTDATLNLSVTCMAYVDGKRIDIRAYDNLAIYADIYIDDVKVNDTSIELEKKTLVTASKTYTLTDAVMQQYPDAAKVTVKVYSNLQTPANAKLDKVFKLITPAVVNPTVEEIIPWGESFEFERGEACSGAIAVKLSDRPVEGKDPYCAVYINGERKTEPVALQRNTNVDPDKGYSGDISIAPELTEYLPEGTKIQIKVGFGSEMEDVSDEKVLEIEATGKPFIQGAKVDSIRSYKDAEYEKSLGFVRAGRDYTAYLKGTFRDVTETDPLEVYAGVYVNNNLVGELQPMTVEADNSAYSGKITFSLPEDTPASTAGRVVSIKVGIGKDMDNCAVIGKVSREKFNLQEVKTSKVEILDYYQEDEVKQIDRNAPQGFVVNLKFEGIPDDFYDTHSEICLGDQVLEKGIGSTVGFRVGFSEEEIQKIKDYEGSSLTIKLVNDEDNVDIFSYDMPLVGLTTKEEETANTVADQLKALPAVDKITLEDKESVKAARDAYDALNEDQKKLVPEEQVKALTEAETKIAELQKAADKKAADEKAAKAVTDQIAAIPAVKALKLTDASKVKAARDAYNKLSADQKKLVTAAQLKVLTDAEARITQLQKAAQVKPKITLNVTSLPIQVKKSTAGIRIKTTAIKGDKIKSAKSSKSKVVKVSVKNGKLTVKGLKAGKATVTVTSTKGAKATVKIKVQKQKVATKKLKATVSTKQILKKGKKVKLKVAKTPFTAQDTVKWTSSNKKIAAVTSKGVVKGLKKGTATITAKAGKKVVRFKIKVK</sequence>
<dbReference type="RefSeq" id="WP_117739311.1">
    <property type="nucleotide sequence ID" value="NZ_QSUB01000005.1"/>
</dbReference>
<protein>
    <recommendedName>
        <fullName evidence="2">BIG2 domain-containing protein</fullName>
    </recommendedName>
</protein>
<evidence type="ECO:0000259" key="2">
    <source>
        <dbReference type="SMART" id="SM00635"/>
    </source>
</evidence>
<feature type="chain" id="PRO_5017816060" description="BIG2 domain-containing protein" evidence="1">
    <location>
        <begin position="26"/>
        <end position="900"/>
    </location>
</feature>
<evidence type="ECO:0000313" key="4">
    <source>
        <dbReference type="Proteomes" id="UP000261222"/>
    </source>
</evidence>
<dbReference type="InterPro" id="IPR003343">
    <property type="entry name" value="Big_2"/>
</dbReference>
<evidence type="ECO:0000313" key="3">
    <source>
        <dbReference type="EMBL" id="RGN03710.1"/>
    </source>
</evidence>
<dbReference type="EMBL" id="QSUB01000005">
    <property type="protein sequence ID" value="RGN03710.1"/>
    <property type="molecule type" value="Genomic_DNA"/>
</dbReference>
<gene>
    <name evidence="3" type="ORF">DXB81_11150</name>
</gene>
<proteinExistence type="predicted"/>
<dbReference type="InterPro" id="IPR008964">
    <property type="entry name" value="Invasin/intimin_cell_adhesion"/>
</dbReference>
<dbReference type="AlphaFoldDB" id="A0A3E5A4F2"/>
<reference evidence="3 4" key="1">
    <citation type="submission" date="2018-08" db="EMBL/GenBank/DDBJ databases">
        <title>A genome reference for cultivated species of the human gut microbiota.</title>
        <authorList>
            <person name="Zou Y."/>
            <person name="Xue W."/>
            <person name="Luo G."/>
        </authorList>
    </citation>
    <scope>NUCLEOTIDE SEQUENCE [LARGE SCALE GENOMIC DNA]</scope>
    <source>
        <strain evidence="3 4">OM06-11AA</strain>
    </source>
</reference>
<dbReference type="Proteomes" id="UP000261222">
    <property type="component" value="Unassembled WGS sequence"/>
</dbReference>